<feature type="compositionally biased region" description="Basic and acidic residues" evidence="2">
    <location>
        <begin position="436"/>
        <end position="447"/>
    </location>
</feature>
<evidence type="ECO:0008006" key="5">
    <source>
        <dbReference type="Google" id="ProtNLM"/>
    </source>
</evidence>
<dbReference type="InterPro" id="IPR011009">
    <property type="entry name" value="Kinase-like_dom_sf"/>
</dbReference>
<sequence length="687" mass="77942">MTSWEQQEIARLKQLIKETKQERQEAEAKTKRTTLQEYLRAHHTSLSGPIRVQAYWNLHTQSSMSRPGDMPRPRLLKPWEDFQTRQHHIFQTVGDCVADKRLFSSLHFIEERGKQLERMLHNRPLASEKTVEIYHSVAVENPVETVIEQLAQINDTRLQLEGSILFAWPVSSLDDSNEEVQAQTSDSTPNPRRTDQRCVYVEESNGAQRLCMLVQYEAADGLTASVLRTGLQRADSGSMNLSEVINRTTIPSNSDSNFVYRSEQLVTTAFAQAYSSMVENGLLYSKITSGPIDVFLKILVHEPHTLYHHLAEPLVEAEAEAGMDILPHRTAVGQTLAFCLMAMRSKPCSQKWRKAIVTDADRSGIGEELTLSQMPEKENTTSPRSSRSEDRKYSVTRSPIMLKSKTAAKRKASYGSVQDQQSPSSSDDDPDAKTSSNRDDHAQKSSKETYTSEILKQATENDIRHRPYCTQACLLGLVREQLLDDSCPNIDAHRGYRNTNHHTMNHKSFVEHMLHQLDEDPDNGILPLGKQGARGALFKLSLEHYEYTFVAKGTVMAFKEDLEHEALVYRHLEKIQGELVPVYLGSISLKIPWYLDYGVRIHHMLLMSWAGERACKDLMTTMGRDLNAEASKIETQILDCGVEHGDVHGPNVLWNPITKTVMLIDFERSNILQEIPPTRKRKHISAS</sequence>
<evidence type="ECO:0000313" key="4">
    <source>
        <dbReference type="Proteomes" id="UP000799778"/>
    </source>
</evidence>
<dbReference type="SUPFAM" id="SSF56112">
    <property type="entry name" value="Protein kinase-like (PK-like)"/>
    <property type="match status" value="1"/>
</dbReference>
<organism evidence="3 4">
    <name type="scientific">Aaosphaeria arxii CBS 175.79</name>
    <dbReference type="NCBI Taxonomy" id="1450172"/>
    <lineage>
        <taxon>Eukaryota</taxon>
        <taxon>Fungi</taxon>
        <taxon>Dikarya</taxon>
        <taxon>Ascomycota</taxon>
        <taxon>Pezizomycotina</taxon>
        <taxon>Dothideomycetes</taxon>
        <taxon>Pleosporomycetidae</taxon>
        <taxon>Pleosporales</taxon>
        <taxon>Pleosporales incertae sedis</taxon>
        <taxon>Aaosphaeria</taxon>
    </lineage>
</organism>
<dbReference type="OrthoDB" id="2156052at2759"/>
<dbReference type="EMBL" id="ML978075">
    <property type="protein sequence ID" value="KAF2010948.1"/>
    <property type="molecule type" value="Genomic_DNA"/>
</dbReference>
<feature type="compositionally biased region" description="Low complexity" evidence="2">
    <location>
        <begin position="416"/>
        <end position="425"/>
    </location>
</feature>
<keyword evidence="4" id="KW-1185">Reference proteome</keyword>
<feature type="coiled-coil region" evidence="1">
    <location>
        <begin position="9"/>
        <end position="36"/>
    </location>
</feature>
<protein>
    <recommendedName>
        <fullName evidence="5">Protein kinase domain-containing protein</fullName>
    </recommendedName>
</protein>
<dbReference type="AlphaFoldDB" id="A0A6A5XD74"/>
<evidence type="ECO:0000313" key="3">
    <source>
        <dbReference type="EMBL" id="KAF2010948.1"/>
    </source>
</evidence>
<dbReference type="Proteomes" id="UP000799778">
    <property type="component" value="Unassembled WGS sequence"/>
</dbReference>
<gene>
    <name evidence="3" type="ORF">BU24DRAFT_49433</name>
</gene>
<reference evidence="3" key="1">
    <citation type="journal article" date="2020" name="Stud. Mycol.">
        <title>101 Dothideomycetes genomes: a test case for predicting lifestyles and emergence of pathogens.</title>
        <authorList>
            <person name="Haridas S."/>
            <person name="Albert R."/>
            <person name="Binder M."/>
            <person name="Bloem J."/>
            <person name="Labutti K."/>
            <person name="Salamov A."/>
            <person name="Andreopoulos B."/>
            <person name="Baker S."/>
            <person name="Barry K."/>
            <person name="Bills G."/>
            <person name="Bluhm B."/>
            <person name="Cannon C."/>
            <person name="Castanera R."/>
            <person name="Culley D."/>
            <person name="Daum C."/>
            <person name="Ezra D."/>
            <person name="Gonzalez J."/>
            <person name="Henrissat B."/>
            <person name="Kuo A."/>
            <person name="Liang C."/>
            <person name="Lipzen A."/>
            <person name="Lutzoni F."/>
            <person name="Magnuson J."/>
            <person name="Mondo S."/>
            <person name="Nolan M."/>
            <person name="Ohm R."/>
            <person name="Pangilinan J."/>
            <person name="Park H.-J."/>
            <person name="Ramirez L."/>
            <person name="Alfaro M."/>
            <person name="Sun H."/>
            <person name="Tritt A."/>
            <person name="Yoshinaga Y."/>
            <person name="Zwiers L.-H."/>
            <person name="Turgeon B."/>
            <person name="Goodwin S."/>
            <person name="Spatafora J."/>
            <person name="Crous P."/>
            <person name="Grigoriev I."/>
        </authorList>
    </citation>
    <scope>NUCLEOTIDE SEQUENCE</scope>
    <source>
        <strain evidence="3">CBS 175.79</strain>
    </source>
</reference>
<feature type="region of interest" description="Disordered" evidence="2">
    <location>
        <begin position="366"/>
        <end position="451"/>
    </location>
</feature>
<evidence type="ECO:0000256" key="1">
    <source>
        <dbReference type="SAM" id="Coils"/>
    </source>
</evidence>
<proteinExistence type="predicted"/>
<evidence type="ECO:0000256" key="2">
    <source>
        <dbReference type="SAM" id="MobiDB-lite"/>
    </source>
</evidence>
<dbReference type="GeneID" id="54291436"/>
<dbReference type="RefSeq" id="XP_033379287.1">
    <property type="nucleotide sequence ID" value="XM_033534039.1"/>
</dbReference>
<name>A0A6A5XD74_9PLEO</name>
<accession>A0A6A5XD74</accession>
<keyword evidence="1" id="KW-0175">Coiled coil</keyword>